<keyword evidence="2" id="KW-1185">Reference proteome</keyword>
<sequence>MELLKQYYAVIFTNTRTVGDNGYAEMAAAMETLARKQKGFIDFETARDQLGISVSYWDSLEAIANWKANLDHQVAQNKGMSDWYSWYKVRVCRVEREYEFNHRKSK</sequence>
<gene>
    <name evidence="1" type="ORF">RM706_05590</name>
</gene>
<dbReference type="SUPFAM" id="SSF54909">
    <property type="entry name" value="Dimeric alpha+beta barrel"/>
    <property type="match status" value="1"/>
</dbReference>
<comment type="caution">
    <text evidence="1">The sequence shown here is derived from an EMBL/GenBank/DDBJ whole genome shotgun (WGS) entry which is preliminary data.</text>
</comment>
<organism evidence="1 2">
    <name type="scientific">Croceitalea rosinachiae</name>
    <dbReference type="NCBI Taxonomy" id="3075596"/>
    <lineage>
        <taxon>Bacteria</taxon>
        <taxon>Pseudomonadati</taxon>
        <taxon>Bacteroidota</taxon>
        <taxon>Flavobacteriia</taxon>
        <taxon>Flavobacteriales</taxon>
        <taxon>Flavobacteriaceae</taxon>
        <taxon>Croceitalea</taxon>
    </lineage>
</organism>
<evidence type="ECO:0000313" key="2">
    <source>
        <dbReference type="Proteomes" id="UP001255246"/>
    </source>
</evidence>
<evidence type="ECO:0000313" key="1">
    <source>
        <dbReference type="EMBL" id="MDT0606489.1"/>
    </source>
</evidence>
<dbReference type="PANTHER" id="PTHR37811:SF2">
    <property type="entry name" value="ABM DOMAIN-CONTAINING PROTEIN"/>
    <property type="match status" value="1"/>
</dbReference>
<dbReference type="GO" id="GO:0004497">
    <property type="term" value="F:monooxygenase activity"/>
    <property type="evidence" value="ECO:0007669"/>
    <property type="project" value="UniProtKB-KW"/>
</dbReference>
<dbReference type="EC" id="1.14.-.-" evidence="1"/>
<dbReference type="Proteomes" id="UP001255246">
    <property type="component" value="Unassembled WGS sequence"/>
</dbReference>
<dbReference type="InterPro" id="IPR052936">
    <property type="entry name" value="Jasmonate_Hydroxylase-like"/>
</dbReference>
<reference evidence="1 2" key="1">
    <citation type="submission" date="2023-09" db="EMBL/GenBank/DDBJ databases">
        <authorList>
            <person name="Rey-Velasco X."/>
        </authorList>
    </citation>
    <scope>NUCLEOTIDE SEQUENCE [LARGE SCALE GENOMIC DNA]</scope>
    <source>
        <strain evidence="1 2">F388</strain>
    </source>
</reference>
<keyword evidence="1" id="KW-0560">Oxidoreductase</keyword>
<dbReference type="RefSeq" id="WP_311350041.1">
    <property type="nucleotide sequence ID" value="NZ_JAVRHR010000001.1"/>
</dbReference>
<dbReference type="InterPro" id="IPR011008">
    <property type="entry name" value="Dimeric_a/b-barrel"/>
</dbReference>
<proteinExistence type="predicted"/>
<dbReference type="PANTHER" id="PTHR37811">
    <property type="entry name" value="BLL5343 PROTEIN"/>
    <property type="match status" value="1"/>
</dbReference>
<dbReference type="EMBL" id="JAVRHR010000001">
    <property type="protein sequence ID" value="MDT0606489.1"/>
    <property type="molecule type" value="Genomic_DNA"/>
</dbReference>
<dbReference type="Gene3D" id="3.30.70.100">
    <property type="match status" value="1"/>
</dbReference>
<keyword evidence="1" id="KW-0503">Monooxygenase</keyword>
<protein>
    <submittedName>
        <fullName evidence="1">Antibiotic biosynthesis monooxygenase</fullName>
        <ecNumber evidence="1">1.14.-.-</ecNumber>
    </submittedName>
</protein>
<name>A0ABU3A8I2_9FLAO</name>
<accession>A0ABU3A8I2</accession>